<evidence type="ECO:0000256" key="1">
    <source>
        <dbReference type="SAM" id="SignalP"/>
    </source>
</evidence>
<protein>
    <submittedName>
        <fullName evidence="3">CNP1-like family protein</fullName>
    </submittedName>
</protein>
<feature type="signal peptide" evidence="1">
    <location>
        <begin position="1"/>
        <end position="24"/>
    </location>
</feature>
<dbReference type="Pfam" id="PF08750">
    <property type="entry name" value="CNP1"/>
    <property type="match status" value="1"/>
</dbReference>
<dbReference type="Proteomes" id="UP001234916">
    <property type="component" value="Chromosome"/>
</dbReference>
<accession>A0AA49FKS1</accession>
<keyword evidence="1" id="KW-0732">Signal</keyword>
<evidence type="ECO:0000259" key="2">
    <source>
        <dbReference type="Pfam" id="PF08750"/>
    </source>
</evidence>
<gene>
    <name evidence="3" type="ORF">OHM77_11110</name>
</gene>
<name>A0AA49FKS1_9PROT</name>
<feature type="domain" description="CNP1-like uncharacterised" evidence="2">
    <location>
        <begin position="38"/>
        <end position="168"/>
    </location>
</feature>
<dbReference type="KEGG" id="npv:OHM77_11110"/>
<dbReference type="EMBL" id="CP107246">
    <property type="protein sequence ID" value="WIM05237.1"/>
    <property type="molecule type" value="Genomic_DNA"/>
</dbReference>
<sequence>MSRLPAVLRRCLVGGCLAAVAAHADIGFRNFEDPDTVKWAEGEYSLPAYPNDGNLIEFYVSAVATNRFFIDKASLSVGKDGVARYVLVVKTAGGATNVTFEGIRCGYREYRLYATGRADRTWAPSRTDQWRPIENKPVNRHHAALDREFFCPLGVAIFNAEEGIEALRLGRNPRAPER</sequence>
<reference evidence="3" key="1">
    <citation type="journal article" date="2023" name="Nat. Microbiol.">
        <title>Enrichment and characterization of a nitric oxide-reducing microbial community in a continuous bioreactor.</title>
        <authorList>
            <person name="Garrido-Amador P."/>
            <person name="Stortenbeker N."/>
            <person name="Wessels H.J.C.T."/>
            <person name="Speth D.R."/>
            <person name="Garcia-Heredia I."/>
            <person name="Kartal B."/>
        </authorList>
    </citation>
    <scope>NUCLEOTIDE SEQUENCE</scope>
    <source>
        <strain evidence="3">MAG1</strain>
    </source>
</reference>
<proteinExistence type="predicted"/>
<evidence type="ECO:0000313" key="3">
    <source>
        <dbReference type="EMBL" id="WIM05237.1"/>
    </source>
</evidence>
<dbReference type="InterPro" id="IPR014861">
    <property type="entry name" value="CNP1-like_dom"/>
</dbReference>
<organism evidence="3">
    <name type="scientific">Candidatus Nitricoxidivorans perseverans</name>
    <dbReference type="NCBI Taxonomy" id="2975601"/>
    <lineage>
        <taxon>Bacteria</taxon>
        <taxon>Pseudomonadati</taxon>
        <taxon>Pseudomonadota</taxon>
        <taxon>Betaproteobacteria</taxon>
        <taxon>Nitrosomonadales</taxon>
        <taxon>Sterolibacteriaceae</taxon>
        <taxon>Candidatus Nitricoxidivorans</taxon>
    </lineage>
</organism>
<dbReference type="AlphaFoldDB" id="A0AA49FKS1"/>
<feature type="chain" id="PRO_5041233395" evidence="1">
    <location>
        <begin position="25"/>
        <end position="178"/>
    </location>
</feature>